<dbReference type="EMBL" id="JARPOI010000002">
    <property type="protein sequence ID" value="KAJ9186455.1"/>
    <property type="molecule type" value="Genomic_DNA"/>
</dbReference>
<proteinExistence type="predicted"/>
<sequence length="683" mass="74262">MGCNLADREEALPSQAPSISGSGGASKRFKLPRKEFFDGCNGVDHVSVPVSIPRKLRSAMKKRNLESLSPPFPDSKKLNHSTAGVESHKRVSVKKLKQNLKQGSPNWSLKQNVGGPITKDEEEVAETLYALAGMFPNIEPDGNNKLDTSPSALPEAGERCPAKLEDSVSITEDLKEICRSRSDEAVNPASDIERSPKETAKVYSLNGTSIQEPSDLPSSEKHHGELDSSVAQVNLHKVLVKHEEQKTPCNLVNFSFPPGPHKDTGNLKQPAKLEISLLDRKTELALVQTTAIGSQLDQQHAIGASKNNGPVLWPGLSSTVSSSACHGPLSQSCAAKIPAWLGTRPVSFQNGSTGKVSKVSTARRSWKRCAAHVYIGHLIRALQMPESKESLPRPPNQLRPYEILKQGVLMTISDFNGISHDLNRVASAGTVVNAAEKNSNDIKSDIFQHRRPQHDHSQSALASGVYTCQKQDFNFLSLLAGGVVTEPNNNFNGAGNGLEPFAQLQAPYHAQHPTLMPFSTSQTSYTRAYPDQPSAAAAQQAQLQLPAHLTSPYCIPHASSKALTKQPQHQQQQQLWAAQLAAQYRNTATSTAMTQFPSWLNGRQESPGLMPCIPSLPSSSTLEVLGPKYPHISQQQQFMAMTLPHARMKRQDHQIPSVYEENGVGFRAGGGALPLQLLCNEQL</sequence>
<accession>A0ABQ9N479</accession>
<feature type="region of interest" description="Disordered" evidence="1">
    <location>
        <begin position="1"/>
        <end position="26"/>
    </location>
</feature>
<dbReference type="Proteomes" id="UP001174677">
    <property type="component" value="Chromosome 2"/>
</dbReference>
<feature type="compositionally biased region" description="Basic and acidic residues" evidence="1">
    <location>
        <begin position="1"/>
        <end position="11"/>
    </location>
</feature>
<comment type="caution">
    <text evidence="2">The sequence shown here is derived from an EMBL/GenBank/DDBJ whole genome shotgun (WGS) entry which is preliminary data.</text>
</comment>
<dbReference type="PANTHER" id="PTHR34792:SF1">
    <property type="entry name" value="OS02G0121500 PROTEIN"/>
    <property type="match status" value="1"/>
</dbReference>
<keyword evidence="3" id="KW-1185">Reference proteome</keyword>
<evidence type="ECO:0000313" key="3">
    <source>
        <dbReference type="Proteomes" id="UP001174677"/>
    </source>
</evidence>
<protein>
    <submittedName>
        <fullName evidence="2">Uncharacterized protein</fullName>
    </submittedName>
</protein>
<name>A0ABQ9N479_HEVBR</name>
<reference evidence="2" key="1">
    <citation type="journal article" date="2023" name="Plant Biotechnol. J.">
        <title>Chromosome-level wild Hevea brasiliensis genome provides new tools for genomic-assisted breeding and valuable loci to elevate rubber yield.</title>
        <authorList>
            <person name="Cheng H."/>
            <person name="Song X."/>
            <person name="Hu Y."/>
            <person name="Wu T."/>
            <person name="Yang Q."/>
            <person name="An Z."/>
            <person name="Feng S."/>
            <person name="Deng Z."/>
            <person name="Wu W."/>
            <person name="Zeng X."/>
            <person name="Tu M."/>
            <person name="Wang X."/>
            <person name="Huang H."/>
        </authorList>
    </citation>
    <scope>NUCLEOTIDE SEQUENCE</scope>
    <source>
        <strain evidence="2">MT/VB/25A 57/8</strain>
    </source>
</reference>
<feature type="region of interest" description="Disordered" evidence="1">
    <location>
        <begin position="67"/>
        <end position="90"/>
    </location>
</feature>
<evidence type="ECO:0000313" key="2">
    <source>
        <dbReference type="EMBL" id="KAJ9186455.1"/>
    </source>
</evidence>
<gene>
    <name evidence="2" type="ORF">P3X46_002027</name>
</gene>
<evidence type="ECO:0000256" key="1">
    <source>
        <dbReference type="SAM" id="MobiDB-lite"/>
    </source>
</evidence>
<dbReference type="PANTHER" id="PTHR34792">
    <property type="entry name" value="OS02G0121500 PROTEIN"/>
    <property type="match status" value="1"/>
</dbReference>
<dbReference type="InterPro" id="IPR040305">
    <property type="entry name" value="At1g75730-like"/>
</dbReference>
<organism evidence="2 3">
    <name type="scientific">Hevea brasiliensis</name>
    <name type="common">Para rubber tree</name>
    <name type="synonym">Siphonia brasiliensis</name>
    <dbReference type="NCBI Taxonomy" id="3981"/>
    <lineage>
        <taxon>Eukaryota</taxon>
        <taxon>Viridiplantae</taxon>
        <taxon>Streptophyta</taxon>
        <taxon>Embryophyta</taxon>
        <taxon>Tracheophyta</taxon>
        <taxon>Spermatophyta</taxon>
        <taxon>Magnoliopsida</taxon>
        <taxon>eudicotyledons</taxon>
        <taxon>Gunneridae</taxon>
        <taxon>Pentapetalae</taxon>
        <taxon>rosids</taxon>
        <taxon>fabids</taxon>
        <taxon>Malpighiales</taxon>
        <taxon>Euphorbiaceae</taxon>
        <taxon>Crotonoideae</taxon>
        <taxon>Micrandreae</taxon>
        <taxon>Hevea</taxon>
    </lineage>
</organism>